<dbReference type="Proteomes" id="UP000663873">
    <property type="component" value="Unassembled WGS sequence"/>
</dbReference>
<organism evidence="2 4">
    <name type="scientific">Rotaria socialis</name>
    <dbReference type="NCBI Taxonomy" id="392032"/>
    <lineage>
        <taxon>Eukaryota</taxon>
        <taxon>Metazoa</taxon>
        <taxon>Spiralia</taxon>
        <taxon>Gnathifera</taxon>
        <taxon>Rotifera</taxon>
        <taxon>Eurotatoria</taxon>
        <taxon>Bdelloidea</taxon>
        <taxon>Philodinida</taxon>
        <taxon>Philodinidae</taxon>
        <taxon>Rotaria</taxon>
    </lineage>
</organism>
<protein>
    <submittedName>
        <fullName evidence="2">Uncharacterized protein</fullName>
    </submittedName>
</protein>
<reference evidence="2" key="1">
    <citation type="submission" date="2021-02" db="EMBL/GenBank/DDBJ databases">
        <authorList>
            <person name="Nowell W R."/>
        </authorList>
    </citation>
    <scope>NUCLEOTIDE SEQUENCE</scope>
</reference>
<proteinExistence type="predicted"/>
<evidence type="ECO:0000313" key="2">
    <source>
        <dbReference type="EMBL" id="CAF4893492.1"/>
    </source>
</evidence>
<comment type="caution">
    <text evidence="2">The sequence shown here is derived from an EMBL/GenBank/DDBJ whole genome shotgun (WGS) entry which is preliminary data.</text>
</comment>
<dbReference type="EMBL" id="CAJOBR010063904">
    <property type="protein sequence ID" value="CAF5078398.1"/>
    <property type="molecule type" value="Genomic_DNA"/>
</dbReference>
<sequence length="24" mass="2411">MHGQGATFPHGHNSSPHLAALTAA</sequence>
<feature type="region of interest" description="Disordered" evidence="1">
    <location>
        <begin position="1"/>
        <end position="24"/>
    </location>
</feature>
<name>A0A821UR25_9BILA</name>
<evidence type="ECO:0000313" key="4">
    <source>
        <dbReference type="Proteomes" id="UP000663873"/>
    </source>
</evidence>
<accession>A0A821UR25</accession>
<evidence type="ECO:0000313" key="3">
    <source>
        <dbReference type="EMBL" id="CAF5078398.1"/>
    </source>
</evidence>
<dbReference type="Proteomes" id="UP000663848">
    <property type="component" value="Unassembled WGS sequence"/>
</dbReference>
<dbReference type="EMBL" id="CAJOBP010074248">
    <property type="protein sequence ID" value="CAF4893492.1"/>
    <property type="molecule type" value="Genomic_DNA"/>
</dbReference>
<dbReference type="AlphaFoldDB" id="A0A821UR25"/>
<gene>
    <name evidence="3" type="ORF">QYT958_LOCUS43753</name>
    <name evidence="2" type="ORF">UJA718_LOCUS45196</name>
</gene>
<keyword evidence="4" id="KW-1185">Reference proteome</keyword>
<feature type="non-terminal residue" evidence="2">
    <location>
        <position position="24"/>
    </location>
</feature>
<evidence type="ECO:0000256" key="1">
    <source>
        <dbReference type="SAM" id="MobiDB-lite"/>
    </source>
</evidence>